<dbReference type="STRING" id="706570.PT85_06890"/>
<evidence type="ECO:0000256" key="5">
    <source>
        <dbReference type="ARBA" id="ARBA00022519"/>
    </source>
</evidence>
<comment type="similarity">
    <text evidence="10">Belongs to the methyl-accepting chemotaxis (MCP) protein family.</text>
</comment>
<evidence type="ECO:0000313" key="17">
    <source>
        <dbReference type="EMBL" id="KHO65763.1"/>
    </source>
</evidence>
<reference evidence="17 18" key="1">
    <citation type="submission" date="2014-11" db="EMBL/GenBank/DDBJ databases">
        <title>Genome sequence of Pseudomonas tuomuerensis JCM 14085.</title>
        <authorList>
            <person name="Shin S.-K."/>
            <person name="Yi H."/>
        </authorList>
    </citation>
    <scope>NUCLEOTIDE SEQUENCE [LARGE SCALE GENOMIC DNA]</scope>
    <source>
        <strain evidence="17 18">JCM 14085</strain>
    </source>
</reference>
<comment type="subcellular location">
    <subcellularLocation>
        <location evidence="1">Cell inner membrane</location>
        <topology evidence="1">Multi-pass membrane protein</topology>
    </subcellularLocation>
</comment>
<dbReference type="PANTHER" id="PTHR32089:SF119">
    <property type="entry name" value="METHYL-ACCEPTING CHEMOTAXIS PROTEIN CTPL"/>
    <property type="match status" value="1"/>
</dbReference>
<keyword evidence="6 13" id="KW-0812">Transmembrane</keyword>
<dbReference type="Proteomes" id="UP000030980">
    <property type="component" value="Unassembled WGS sequence"/>
</dbReference>
<evidence type="ECO:0000259" key="15">
    <source>
        <dbReference type="PROSITE" id="PS50192"/>
    </source>
</evidence>
<feature type="region of interest" description="Disordered" evidence="12">
    <location>
        <begin position="314"/>
        <end position="334"/>
    </location>
</feature>
<dbReference type="GO" id="GO:0007165">
    <property type="term" value="P:signal transduction"/>
    <property type="evidence" value="ECO:0007669"/>
    <property type="project" value="UniProtKB-KW"/>
</dbReference>
<dbReference type="InterPro" id="IPR004089">
    <property type="entry name" value="MCPsignal_dom"/>
</dbReference>
<dbReference type="EMBL" id="JTAK01000002">
    <property type="protein sequence ID" value="KHO65763.1"/>
    <property type="molecule type" value="Genomic_DNA"/>
</dbReference>
<dbReference type="InterPro" id="IPR003660">
    <property type="entry name" value="HAMP_dom"/>
</dbReference>
<evidence type="ECO:0000256" key="10">
    <source>
        <dbReference type="ARBA" id="ARBA00029447"/>
    </source>
</evidence>
<dbReference type="GO" id="GO:0005886">
    <property type="term" value="C:plasma membrane"/>
    <property type="evidence" value="ECO:0007669"/>
    <property type="project" value="UniProtKB-SubCell"/>
</dbReference>
<dbReference type="CDD" id="cd11386">
    <property type="entry name" value="MCP_signal"/>
    <property type="match status" value="1"/>
</dbReference>
<organism evidence="17 18">
    <name type="scientific">Pseudomonas flexibilis</name>
    <dbReference type="NCBI Taxonomy" id="706570"/>
    <lineage>
        <taxon>Bacteria</taxon>
        <taxon>Pseudomonadati</taxon>
        <taxon>Pseudomonadota</taxon>
        <taxon>Gammaproteobacteria</taxon>
        <taxon>Pseudomonadales</taxon>
        <taxon>Pseudomonadaceae</taxon>
        <taxon>Pseudomonas</taxon>
    </lineage>
</organism>
<dbReference type="SUPFAM" id="SSF58104">
    <property type="entry name" value="Methyl-accepting chemotaxis protein (MCP) signaling domain"/>
    <property type="match status" value="1"/>
</dbReference>
<evidence type="ECO:0000256" key="6">
    <source>
        <dbReference type="ARBA" id="ARBA00022692"/>
    </source>
</evidence>
<evidence type="ECO:0000256" key="9">
    <source>
        <dbReference type="ARBA" id="ARBA00023224"/>
    </source>
</evidence>
<feature type="domain" description="HAMP" evidence="16">
    <location>
        <begin position="209"/>
        <end position="262"/>
    </location>
</feature>
<evidence type="ECO:0000313" key="18">
    <source>
        <dbReference type="Proteomes" id="UP000030980"/>
    </source>
</evidence>
<dbReference type="CDD" id="cd06225">
    <property type="entry name" value="HAMP"/>
    <property type="match status" value="1"/>
</dbReference>
<dbReference type="GO" id="GO:0006935">
    <property type="term" value="P:chemotaxis"/>
    <property type="evidence" value="ECO:0007669"/>
    <property type="project" value="UniProtKB-KW"/>
</dbReference>
<dbReference type="Pfam" id="PF00015">
    <property type="entry name" value="MCPsignal"/>
    <property type="match status" value="1"/>
</dbReference>
<dbReference type="Gene3D" id="3.30.450.290">
    <property type="match status" value="1"/>
</dbReference>
<dbReference type="SMART" id="SM00304">
    <property type="entry name" value="HAMP"/>
    <property type="match status" value="2"/>
</dbReference>
<evidence type="ECO:0000256" key="13">
    <source>
        <dbReference type="SAM" id="Phobius"/>
    </source>
</evidence>
<dbReference type="PROSITE" id="PS50885">
    <property type="entry name" value="HAMP"/>
    <property type="match status" value="1"/>
</dbReference>
<keyword evidence="2" id="KW-1003">Cell membrane</keyword>
<dbReference type="GO" id="GO:0004888">
    <property type="term" value="F:transmembrane signaling receptor activity"/>
    <property type="evidence" value="ECO:0007669"/>
    <property type="project" value="InterPro"/>
</dbReference>
<evidence type="ECO:0000256" key="3">
    <source>
        <dbReference type="ARBA" id="ARBA00022481"/>
    </source>
</evidence>
<keyword evidence="5" id="KW-0997">Cell inner membrane</keyword>
<evidence type="ECO:0000256" key="4">
    <source>
        <dbReference type="ARBA" id="ARBA00022500"/>
    </source>
</evidence>
<evidence type="ECO:0000256" key="1">
    <source>
        <dbReference type="ARBA" id="ARBA00004429"/>
    </source>
</evidence>
<keyword evidence="4" id="KW-0145">Chemotaxis</keyword>
<feature type="domain" description="T-SNARE coiled-coil homology" evidence="15">
    <location>
        <begin position="454"/>
        <end position="516"/>
    </location>
</feature>
<evidence type="ECO:0000256" key="2">
    <source>
        <dbReference type="ARBA" id="ARBA00022475"/>
    </source>
</evidence>
<dbReference type="Pfam" id="PF00672">
    <property type="entry name" value="HAMP"/>
    <property type="match status" value="1"/>
</dbReference>
<keyword evidence="7 13" id="KW-1133">Transmembrane helix</keyword>
<evidence type="ECO:0000256" key="7">
    <source>
        <dbReference type="ARBA" id="ARBA00022989"/>
    </source>
</evidence>
<evidence type="ECO:0000259" key="14">
    <source>
        <dbReference type="PROSITE" id="PS50111"/>
    </source>
</evidence>
<name>A0A0B3BMS8_9PSED</name>
<dbReference type="FunFam" id="1.10.287.950:FF:000001">
    <property type="entry name" value="Methyl-accepting chemotaxis sensory transducer"/>
    <property type="match status" value="1"/>
</dbReference>
<feature type="domain" description="Methyl-accepting transducer" evidence="14">
    <location>
        <begin position="267"/>
        <end position="503"/>
    </location>
</feature>
<dbReference type="PROSITE" id="PS50111">
    <property type="entry name" value="CHEMOTAXIS_TRANSDUC_2"/>
    <property type="match status" value="1"/>
</dbReference>
<comment type="caution">
    <text evidence="17">The sequence shown here is derived from an EMBL/GenBank/DDBJ whole genome shotgun (WGS) entry which is preliminary data.</text>
</comment>
<feature type="transmembrane region" description="Helical" evidence="13">
    <location>
        <begin position="185"/>
        <end position="205"/>
    </location>
</feature>
<evidence type="ECO:0000256" key="11">
    <source>
        <dbReference type="PROSITE-ProRule" id="PRU00284"/>
    </source>
</evidence>
<dbReference type="PANTHER" id="PTHR32089">
    <property type="entry name" value="METHYL-ACCEPTING CHEMOTAXIS PROTEIN MCPB"/>
    <property type="match status" value="1"/>
</dbReference>
<keyword evidence="18" id="KW-1185">Reference proteome</keyword>
<accession>A0A0B3BMS8</accession>
<evidence type="ECO:0000259" key="16">
    <source>
        <dbReference type="PROSITE" id="PS50885"/>
    </source>
</evidence>
<dbReference type="Gene3D" id="1.10.287.950">
    <property type="entry name" value="Methyl-accepting chemotaxis protein"/>
    <property type="match status" value="1"/>
</dbReference>
<dbReference type="InterPro" id="IPR000727">
    <property type="entry name" value="T_SNARE_dom"/>
</dbReference>
<protein>
    <submittedName>
        <fullName evidence="17">Chemotaxis protein</fullName>
    </submittedName>
</protein>
<keyword evidence="8 13" id="KW-0472">Membrane</keyword>
<proteinExistence type="inferred from homology"/>
<evidence type="ECO:0000256" key="8">
    <source>
        <dbReference type="ARBA" id="ARBA00023136"/>
    </source>
</evidence>
<dbReference type="InterPro" id="IPR004090">
    <property type="entry name" value="Chemotax_Me-accpt_rcpt"/>
</dbReference>
<keyword evidence="9 11" id="KW-0807">Transducer</keyword>
<gene>
    <name evidence="17" type="ORF">PT85_06890</name>
</gene>
<evidence type="ECO:0000256" key="12">
    <source>
        <dbReference type="SAM" id="MobiDB-lite"/>
    </source>
</evidence>
<dbReference type="PROSITE" id="PS50192">
    <property type="entry name" value="T_SNARE"/>
    <property type="match status" value="1"/>
</dbReference>
<dbReference type="AlphaFoldDB" id="A0A0B3BMS8"/>
<dbReference type="OrthoDB" id="2489132at2"/>
<dbReference type="PRINTS" id="PR00260">
    <property type="entry name" value="CHEMTRNSDUCR"/>
</dbReference>
<keyword evidence="3" id="KW-0488">Methylation</keyword>
<sequence>MSNAVKHQMSVQTKINLAMLLVLGLLMLASLIYSANNERNLIQQVMEQRTRDTADTYFDFINTSMLTGTMAQRGILRDKILASPGIIEARIIRDEEINKVFGPGFDHQAPADEFDRRALNGEAIMEITETDKGRVLTVVNPIHAQKDYRGTNCLMCHQVPEDAVVGAVRISYDLSKLDAQVDRNILVSALIQLLLLVAGLWIMIWTVRRVIIRRIVDMRHTMEAMTRDEDLSRSVEVKTVDEIGAMGHAFNQMIGKFRHSLGAVAGVTSQLGEVSGRVSQVSEKTLGAVNEQRSETDMVASAMNEMSATVQEVASNATQTAAASRSAEDESRNGVQVADEALKGIEALIREIEKAAGVIRQVESHSDNIGAVVGVIKGIAEQTNLLALNAAIEAARAGEAGRGFAVVADEVRTLASRTQKSTEEIQTMIERLQEGVDDAVDAMEGAQDKARSGAEQVSRAAESLGRIASEVTTINDMNAQVATAAEEQSAVAEEINRNIISISRSADATSHEASQSAQISDELVRLATELNRLVARFKL</sequence>
<dbReference type="SMART" id="SM00283">
    <property type="entry name" value="MA"/>
    <property type="match status" value="1"/>
</dbReference>